<dbReference type="Proteomes" id="UP000814140">
    <property type="component" value="Unassembled WGS sequence"/>
</dbReference>
<keyword evidence="2" id="KW-1185">Reference proteome</keyword>
<organism evidence="1 2">
    <name type="scientific">Artomyces pyxidatus</name>
    <dbReference type="NCBI Taxonomy" id="48021"/>
    <lineage>
        <taxon>Eukaryota</taxon>
        <taxon>Fungi</taxon>
        <taxon>Dikarya</taxon>
        <taxon>Basidiomycota</taxon>
        <taxon>Agaricomycotina</taxon>
        <taxon>Agaricomycetes</taxon>
        <taxon>Russulales</taxon>
        <taxon>Auriscalpiaceae</taxon>
        <taxon>Artomyces</taxon>
    </lineage>
</organism>
<gene>
    <name evidence="1" type="ORF">BV25DRAFT_1638819</name>
</gene>
<reference evidence="1" key="2">
    <citation type="journal article" date="2022" name="New Phytol.">
        <title>Evolutionary transition to the ectomycorrhizal habit in the genomes of a hyperdiverse lineage of mushroom-forming fungi.</title>
        <authorList>
            <person name="Looney B."/>
            <person name="Miyauchi S."/>
            <person name="Morin E."/>
            <person name="Drula E."/>
            <person name="Courty P.E."/>
            <person name="Kohler A."/>
            <person name="Kuo A."/>
            <person name="LaButti K."/>
            <person name="Pangilinan J."/>
            <person name="Lipzen A."/>
            <person name="Riley R."/>
            <person name="Andreopoulos W."/>
            <person name="He G."/>
            <person name="Johnson J."/>
            <person name="Nolan M."/>
            <person name="Tritt A."/>
            <person name="Barry K.W."/>
            <person name="Grigoriev I.V."/>
            <person name="Nagy L.G."/>
            <person name="Hibbett D."/>
            <person name="Henrissat B."/>
            <person name="Matheny P.B."/>
            <person name="Labbe J."/>
            <person name="Martin F.M."/>
        </authorList>
    </citation>
    <scope>NUCLEOTIDE SEQUENCE</scope>
    <source>
        <strain evidence="1">HHB10654</strain>
    </source>
</reference>
<evidence type="ECO:0000313" key="2">
    <source>
        <dbReference type="Proteomes" id="UP000814140"/>
    </source>
</evidence>
<sequence length="210" mass="23419">MAYSRLRPWTTPSADDHESPRLSIDISLVYNKRVDPHLAIVRLLWSWLPASHSSTYPRTSGFGYSHPTTSARTVSFLFSSIKPHLLYRRTARKELYHLKSPADRTHCHNPVPAQTAHSSPNTSKPRAPGGAPDLRNRLTLCQGMSEAAYSVRRRRSGQSERPHLPVAATHRRTATILRQAAAPADMRADRGATSPVKLEPVCPRTSLDLC</sequence>
<proteinExistence type="predicted"/>
<reference evidence="1" key="1">
    <citation type="submission" date="2021-03" db="EMBL/GenBank/DDBJ databases">
        <authorList>
            <consortium name="DOE Joint Genome Institute"/>
            <person name="Ahrendt S."/>
            <person name="Looney B.P."/>
            <person name="Miyauchi S."/>
            <person name="Morin E."/>
            <person name="Drula E."/>
            <person name="Courty P.E."/>
            <person name="Chicoki N."/>
            <person name="Fauchery L."/>
            <person name="Kohler A."/>
            <person name="Kuo A."/>
            <person name="Labutti K."/>
            <person name="Pangilinan J."/>
            <person name="Lipzen A."/>
            <person name="Riley R."/>
            <person name="Andreopoulos W."/>
            <person name="He G."/>
            <person name="Johnson J."/>
            <person name="Barry K.W."/>
            <person name="Grigoriev I.V."/>
            <person name="Nagy L."/>
            <person name="Hibbett D."/>
            <person name="Henrissat B."/>
            <person name="Matheny P.B."/>
            <person name="Labbe J."/>
            <person name="Martin F."/>
        </authorList>
    </citation>
    <scope>NUCLEOTIDE SEQUENCE</scope>
    <source>
        <strain evidence="1">HHB10654</strain>
    </source>
</reference>
<evidence type="ECO:0000313" key="1">
    <source>
        <dbReference type="EMBL" id="KAI0056313.1"/>
    </source>
</evidence>
<protein>
    <submittedName>
        <fullName evidence="1">Uncharacterized protein</fullName>
    </submittedName>
</protein>
<name>A0ACB8SJ80_9AGAM</name>
<comment type="caution">
    <text evidence="1">The sequence shown here is derived from an EMBL/GenBank/DDBJ whole genome shotgun (WGS) entry which is preliminary data.</text>
</comment>
<accession>A0ACB8SJ80</accession>
<dbReference type="EMBL" id="MU277267">
    <property type="protein sequence ID" value="KAI0056313.1"/>
    <property type="molecule type" value="Genomic_DNA"/>
</dbReference>